<keyword evidence="2" id="KW-1185">Reference proteome</keyword>
<organism evidence="1 2">
    <name type="scientific">Caerostris extrusa</name>
    <name type="common">Bark spider</name>
    <name type="synonym">Caerostris bankana</name>
    <dbReference type="NCBI Taxonomy" id="172846"/>
    <lineage>
        <taxon>Eukaryota</taxon>
        <taxon>Metazoa</taxon>
        <taxon>Ecdysozoa</taxon>
        <taxon>Arthropoda</taxon>
        <taxon>Chelicerata</taxon>
        <taxon>Arachnida</taxon>
        <taxon>Araneae</taxon>
        <taxon>Araneomorphae</taxon>
        <taxon>Entelegynae</taxon>
        <taxon>Araneoidea</taxon>
        <taxon>Araneidae</taxon>
        <taxon>Caerostris</taxon>
    </lineage>
</organism>
<protein>
    <submittedName>
        <fullName evidence="1">Uncharacterized protein</fullName>
    </submittedName>
</protein>
<reference evidence="1 2" key="1">
    <citation type="submission" date="2021-06" db="EMBL/GenBank/DDBJ databases">
        <title>Caerostris extrusa draft genome.</title>
        <authorList>
            <person name="Kono N."/>
            <person name="Arakawa K."/>
        </authorList>
    </citation>
    <scope>NUCLEOTIDE SEQUENCE [LARGE SCALE GENOMIC DNA]</scope>
</reference>
<name>A0AAV4W3P4_CAEEX</name>
<comment type="caution">
    <text evidence="1">The sequence shown here is derived from an EMBL/GenBank/DDBJ whole genome shotgun (WGS) entry which is preliminary data.</text>
</comment>
<sequence length="102" mass="12116">MDLSLEENLLGGAQQEADTLFPTNSPLIQWFSKPKASGRGNRILVFYRDLQYHHTILDSDICDYSHLFVMLVSFSYTYDNTGNRYWYMSWTCKVQEEMEWEQ</sequence>
<dbReference type="AlphaFoldDB" id="A0AAV4W3P4"/>
<evidence type="ECO:0000313" key="2">
    <source>
        <dbReference type="Proteomes" id="UP001054945"/>
    </source>
</evidence>
<gene>
    <name evidence="1" type="ORF">CEXT_53071</name>
</gene>
<dbReference type="Proteomes" id="UP001054945">
    <property type="component" value="Unassembled WGS sequence"/>
</dbReference>
<proteinExistence type="predicted"/>
<accession>A0AAV4W3P4</accession>
<dbReference type="EMBL" id="BPLR01015615">
    <property type="protein sequence ID" value="GIY77376.1"/>
    <property type="molecule type" value="Genomic_DNA"/>
</dbReference>
<evidence type="ECO:0000313" key="1">
    <source>
        <dbReference type="EMBL" id="GIY77376.1"/>
    </source>
</evidence>